<dbReference type="GO" id="GO:0003677">
    <property type="term" value="F:DNA binding"/>
    <property type="evidence" value="ECO:0007669"/>
    <property type="project" value="InterPro"/>
</dbReference>
<dbReference type="RefSeq" id="WP_016123590.1">
    <property type="nucleotide sequence ID" value="NZ_KB976837.1"/>
</dbReference>
<dbReference type="GO" id="GO:0016787">
    <property type="term" value="F:hydrolase activity"/>
    <property type="evidence" value="ECO:0007669"/>
    <property type="project" value="InterPro"/>
</dbReference>
<dbReference type="AlphaFoldDB" id="A0A9W5R211"/>
<dbReference type="SUPFAM" id="SSF52540">
    <property type="entry name" value="P-loop containing nucleoside triphosphate hydrolases"/>
    <property type="match status" value="1"/>
</dbReference>
<dbReference type="PROSITE" id="PS51192">
    <property type="entry name" value="HELICASE_ATP_BIND_1"/>
    <property type="match status" value="1"/>
</dbReference>
<dbReference type="Pfam" id="PF00271">
    <property type="entry name" value="Helicase_C"/>
    <property type="match status" value="1"/>
</dbReference>
<evidence type="ECO:0000259" key="1">
    <source>
        <dbReference type="PROSITE" id="PS51192"/>
    </source>
</evidence>
<dbReference type="PROSITE" id="PS51194">
    <property type="entry name" value="HELICASE_CTER"/>
    <property type="match status" value="1"/>
</dbReference>
<dbReference type="SMART" id="SM00490">
    <property type="entry name" value="HELICc"/>
    <property type="match status" value="1"/>
</dbReference>
<dbReference type="Gene3D" id="3.40.50.300">
    <property type="entry name" value="P-loop containing nucleotide triphosphate hydrolases"/>
    <property type="match status" value="2"/>
</dbReference>
<dbReference type="PANTHER" id="PTHR47396:SF1">
    <property type="entry name" value="ATP-DEPENDENT HELICASE IRC3-RELATED"/>
    <property type="match status" value="1"/>
</dbReference>
<proteinExistence type="predicted"/>
<evidence type="ECO:0008006" key="5">
    <source>
        <dbReference type="Google" id="ProtNLM"/>
    </source>
</evidence>
<dbReference type="InterPro" id="IPR027417">
    <property type="entry name" value="P-loop_NTPase"/>
</dbReference>
<dbReference type="GO" id="GO:0005829">
    <property type="term" value="C:cytosol"/>
    <property type="evidence" value="ECO:0007669"/>
    <property type="project" value="TreeGrafter"/>
</dbReference>
<dbReference type="InterPro" id="IPR006935">
    <property type="entry name" value="Helicase/UvrB_N"/>
</dbReference>
<evidence type="ECO:0000259" key="2">
    <source>
        <dbReference type="PROSITE" id="PS51194"/>
    </source>
</evidence>
<comment type="caution">
    <text evidence="3">The sequence shown here is derived from an EMBL/GenBank/DDBJ whole genome shotgun (WGS) entry which is preliminary data.</text>
</comment>
<gene>
    <name evidence="3" type="ORF">IKC_06304</name>
</gene>
<feature type="domain" description="Helicase C-terminal" evidence="2">
    <location>
        <begin position="205"/>
        <end position="351"/>
    </location>
</feature>
<evidence type="ECO:0000313" key="3">
    <source>
        <dbReference type="EMBL" id="EOQ04927.1"/>
    </source>
</evidence>
<name>A0A9W5R211_BACCE</name>
<dbReference type="InterPro" id="IPR050742">
    <property type="entry name" value="Helicase_Restrict-Modif_Enz"/>
</dbReference>
<dbReference type="InterPro" id="IPR001650">
    <property type="entry name" value="Helicase_C-like"/>
</dbReference>
<accession>A0A9W5R211</accession>
<dbReference type="Proteomes" id="UP000014028">
    <property type="component" value="Unassembled WGS sequence"/>
</dbReference>
<dbReference type="InterPro" id="IPR014001">
    <property type="entry name" value="Helicase_ATP-bd"/>
</dbReference>
<dbReference type="GO" id="GO:0005524">
    <property type="term" value="F:ATP binding"/>
    <property type="evidence" value="ECO:0007669"/>
    <property type="project" value="InterPro"/>
</dbReference>
<dbReference type="Pfam" id="PF04851">
    <property type="entry name" value="ResIII"/>
    <property type="match status" value="2"/>
</dbReference>
<feature type="domain" description="Helicase ATP-binding" evidence="1">
    <location>
        <begin position="28"/>
        <end position="152"/>
    </location>
</feature>
<dbReference type="EMBL" id="AHFK01000081">
    <property type="protein sequence ID" value="EOQ04927.1"/>
    <property type="molecule type" value="Genomic_DNA"/>
</dbReference>
<dbReference type="PANTHER" id="PTHR47396">
    <property type="entry name" value="TYPE I RESTRICTION ENZYME ECOKI R PROTEIN"/>
    <property type="match status" value="1"/>
</dbReference>
<dbReference type="SMART" id="SM00487">
    <property type="entry name" value="DEXDc"/>
    <property type="match status" value="1"/>
</dbReference>
<organism evidence="3 4">
    <name type="scientific">Bacillus cereus VD184</name>
    <dbReference type="NCBI Taxonomy" id="1053242"/>
    <lineage>
        <taxon>Bacteria</taxon>
        <taxon>Bacillati</taxon>
        <taxon>Bacillota</taxon>
        <taxon>Bacilli</taxon>
        <taxon>Bacillales</taxon>
        <taxon>Bacillaceae</taxon>
        <taxon>Bacillus</taxon>
        <taxon>Bacillus cereus group</taxon>
    </lineage>
</organism>
<reference evidence="3 4" key="1">
    <citation type="submission" date="2012-12" db="EMBL/GenBank/DDBJ databases">
        <title>The Genome Sequence of Bacillus cereus VD184.</title>
        <authorList>
            <consortium name="The Broad Institute Genome Sequencing Platform"/>
            <consortium name="The Broad Institute Genome Sequencing Center for Infectious Disease"/>
            <person name="Feldgarden M."/>
            <person name="Van der Auwera G.A."/>
            <person name="Mahillon J."/>
            <person name="Duprez V."/>
            <person name="Timmery S."/>
            <person name="Mattelet C."/>
            <person name="Dierick K."/>
            <person name="Sun M."/>
            <person name="Yu Z."/>
            <person name="Zhu L."/>
            <person name="Hu X."/>
            <person name="Shank E.B."/>
            <person name="Swiecicka I."/>
            <person name="Hansen B.M."/>
            <person name="Andrup L."/>
            <person name="Walker B."/>
            <person name="Young S.K."/>
            <person name="Zeng Q."/>
            <person name="Gargeya S."/>
            <person name="Fitzgerald M."/>
            <person name="Haas B."/>
            <person name="Abouelleil A."/>
            <person name="Alvarado L."/>
            <person name="Arachchi H.M."/>
            <person name="Berlin A.M."/>
            <person name="Chapman S.B."/>
            <person name="Dewar J."/>
            <person name="Goldberg J."/>
            <person name="Griggs A."/>
            <person name="Gujja S."/>
            <person name="Hansen M."/>
            <person name="Howarth C."/>
            <person name="Imamovic A."/>
            <person name="Larimer J."/>
            <person name="McCowan C."/>
            <person name="Murphy C."/>
            <person name="Neiman D."/>
            <person name="Pearson M."/>
            <person name="Priest M."/>
            <person name="Roberts A."/>
            <person name="Saif S."/>
            <person name="Shea T."/>
            <person name="Sisk P."/>
            <person name="Sykes S."/>
            <person name="Wortman J."/>
            <person name="Nusbaum C."/>
            <person name="Birren B."/>
        </authorList>
    </citation>
    <scope>NUCLEOTIDE SEQUENCE [LARGE SCALE GENOMIC DNA]</scope>
    <source>
        <strain evidence="3 4">VD184</strain>
    </source>
</reference>
<sequence length="443" mass="51115">MFQLHEYQRTLVDRVREAYREGFTSPCVVAPCGAGKSIMISEIVKMTTNTGRRVLFLVHRKELIDQIRDTFIKNQVNLSLVDFGMVQTVVRRLDKTAKPSLIITDESHHGLAASYRKIYDYFHDVLRLSFTATPIRLNGSGLGDINDILIEEVDAEWLIENGFLSPYKYYAPKLIDTSVLKLNNLREFSSRSIDQAMESRTIYGDVVGHYQELAAGEQAICYCHNIESSKMVQQEFLHQGIVSEHIDAKTPKVEREEIITKFRNKEIKVLTNVDLIGEGFDVPDCSTVIMLRPTQSLSLYIQQSMRGMRYKPDKTSIIIDHVDNVRRFGLPDQKRYWSLSSKKKVSSEAEIKITQCIHCFAVYPSRSKECPECGYKPEIQQVTAYERDQTATLEEITKEDVPITLDFREPSDCKDMKELYELAKHRKYKRGWAYYQGKQLGFI</sequence>
<protein>
    <recommendedName>
        <fullName evidence="5">Helicase</fullName>
    </recommendedName>
</protein>
<evidence type="ECO:0000313" key="4">
    <source>
        <dbReference type="Proteomes" id="UP000014028"/>
    </source>
</evidence>